<keyword evidence="2" id="KW-0378">Hydrolase</keyword>
<dbReference type="InterPro" id="IPR000300">
    <property type="entry name" value="IPPc"/>
</dbReference>
<dbReference type="PANTHER" id="PTHR12997:SF2">
    <property type="entry name" value="INOSITOL POLYPHOSPHATE-5-PHOSPHATASE A"/>
    <property type="match status" value="1"/>
</dbReference>
<feature type="region of interest" description="Disordered" evidence="4">
    <location>
        <begin position="574"/>
        <end position="622"/>
    </location>
</feature>
<dbReference type="AlphaFoldDB" id="A0AAN8PI85"/>
<dbReference type="EMBL" id="JAWJWE010000006">
    <property type="protein sequence ID" value="KAK6633035.1"/>
    <property type="molecule type" value="Genomic_DNA"/>
</dbReference>
<dbReference type="GO" id="GO:0046856">
    <property type="term" value="P:phosphatidylinositol dephosphorylation"/>
    <property type="evidence" value="ECO:0007669"/>
    <property type="project" value="InterPro"/>
</dbReference>
<evidence type="ECO:0000256" key="2">
    <source>
        <dbReference type="ARBA" id="ARBA00022801"/>
    </source>
</evidence>
<feature type="region of interest" description="Disordered" evidence="4">
    <location>
        <begin position="347"/>
        <end position="376"/>
    </location>
</feature>
<evidence type="ECO:0000256" key="1">
    <source>
        <dbReference type="ARBA" id="ARBA00012997"/>
    </source>
</evidence>
<dbReference type="Proteomes" id="UP001372834">
    <property type="component" value="Unassembled WGS sequence"/>
</dbReference>
<comment type="similarity">
    <text evidence="3">Belongs to the inositol 1,4,5-trisphosphate 5-phosphatase type I family.</text>
</comment>
<dbReference type="GO" id="GO:0004445">
    <property type="term" value="F:inositol-polyphosphate 5-phosphatase activity"/>
    <property type="evidence" value="ECO:0007669"/>
    <property type="project" value="UniProtKB-EC"/>
</dbReference>
<name>A0AAN8PI85_POLSC</name>
<feature type="region of interest" description="Disordered" evidence="4">
    <location>
        <begin position="751"/>
        <end position="771"/>
    </location>
</feature>
<feature type="compositionally biased region" description="Polar residues" evidence="4">
    <location>
        <begin position="755"/>
        <end position="769"/>
    </location>
</feature>
<dbReference type="InterPro" id="IPR036691">
    <property type="entry name" value="Endo/exonu/phosph_ase_sf"/>
</dbReference>
<feature type="compositionally biased region" description="Acidic residues" evidence="4">
    <location>
        <begin position="611"/>
        <end position="622"/>
    </location>
</feature>
<reference evidence="6 7" key="1">
    <citation type="submission" date="2023-10" db="EMBL/GenBank/DDBJ databases">
        <title>Genomes of two closely related lineages of the louse Polyplax serrata with different host specificities.</title>
        <authorList>
            <person name="Martinu J."/>
            <person name="Tarabai H."/>
            <person name="Stefka J."/>
            <person name="Hypsa V."/>
        </authorList>
    </citation>
    <scope>NUCLEOTIDE SEQUENCE [LARGE SCALE GENOMIC DNA]</scope>
    <source>
        <strain evidence="6">HR10_N</strain>
    </source>
</reference>
<dbReference type="SUPFAM" id="SSF56219">
    <property type="entry name" value="DNase I-like"/>
    <property type="match status" value="1"/>
</dbReference>
<dbReference type="Pfam" id="PF22669">
    <property type="entry name" value="Exo_endo_phos2"/>
    <property type="match status" value="1"/>
</dbReference>
<dbReference type="Gene3D" id="3.60.10.10">
    <property type="entry name" value="Endonuclease/exonuclease/phosphatase"/>
    <property type="match status" value="1"/>
</dbReference>
<comment type="caution">
    <text evidence="6">The sequence shown here is derived from an EMBL/GenBank/DDBJ whole genome shotgun (WGS) entry which is preliminary data.</text>
</comment>
<proteinExistence type="inferred from homology"/>
<feature type="domain" description="Inositol polyphosphate-related phosphatase" evidence="5">
    <location>
        <begin position="13"/>
        <end position="350"/>
    </location>
</feature>
<dbReference type="EC" id="3.1.3.56" evidence="1"/>
<dbReference type="PANTHER" id="PTHR12997">
    <property type="entry name" value="TYPE I INOSITOL-1,4,5-TRISPHOSPHATE 5-PHOSPHATASE"/>
    <property type="match status" value="1"/>
</dbReference>
<gene>
    <name evidence="6" type="ORF">RUM43_012778</name>
</gene>
<feature type="compositionally biased region" description="Acidic residues" evidence="4">
    <location>
        <begin position="587"/>
        <end position="599"/>
    </location>
</feature>
<protein>
    <recommendedName>
        <fullName evidence="1">inositol-polyphosphate 5-phosphatase</fullName>
        <ecNumber evidence="1">3.1.3.56</ecNumber>
    </recommendedName>
</protein>
<accession>A0AAN8PI85</accession>
<evidence type="ECO:0000256" key="4">
    <source>
        <dbReference type="SAM" id="MobiDB-lite"/>
    </source>
</evidence>
<organism evidence="6 7">
    <name type="scientific">Polyplax serrata</name>
    <name type="common">Common mouse louse</name>
    <dbReference type="NCBI Taxonomy" id="468196"/>
    <lineage>
        <taxon>Eukaryota</taxon>
        <taxon>Metazoa</taxon>
        <taxon>Ecdysozoa</taxon>
        <taxon>Arthropoda</taxon>
        <taxon>Hexapoda</taxon>
        <taxon>Insecta</taxon>
        <taxon>Pterygota</taxon>
        <taxon>Neoptera</taxon>
        <taxon>Paraneoptera</taxon>
        <taxon>Psocodea</taxon>
        <taxon>Troctomorpha</taxon>
        <taxon>Phthiraptera</taxon>
        <taxon>Anoplura</taxon>
        <taxon>Polyplacidae</taxon>
        <taxon>Polyplax</taxon>
    </lineage>
</organism>
<evidence type="ECO:0000256" key="3">
    <source>
        <dbReference type="ARBA" id="ARBA00023599"/>
    </source>
</evidence>
<evidence type="ECO:0000313" key="7">
    <source>
        <dbReference type="Proteomes" id="UP001372834"/>
    </source>
</evidence>
<feature type="compositionally biased region" description="Basic and acidic residues" evidence="4">
    <location>
        <begin position="600"/>
        <end position="610"/>
    </location>
</feature>
<sequence length="919" mass="103742">MLLYMPTNIVFSNALCFCLQPIITNKPSGSKKNEKTIARLDPKFVALHCQEVGGKNYEKSMRYVEDFVKLLVDSDELRLFDKARIYLDEDYSSAENFTALGNFYFIHESITDALIYDFEQRRFVEVEGKVVYSKDLENIGTKEKSKFPLEYFPEFPSIYSDTRRRALAYTLERFQTDEYGPVSLFLFGDFNFRTDTQGVVKHLSEGLNSECGEDEVSVIKFKEKDKVILSLGKKVFSHSDHQTLFTSKDGDWLREFDKELEAFSDQLFEFEILFPPSYPFEENSSGDRSYMKTRCPAWCDRVIMSHSAIPLVKDSSEPGSVVYSIMGRNTCMGDHKLFVPTAKSKWPDVNGSSSSRPDEKMANGVVSSPNSEGKHNAEKNFVGKMKYGEIEVEKLACSLEALMSQNSNMSAEREPNIEPDLSRCASCRMHQTTGRVVNNPGGEEISMDSSMFEDKKLLALLAREIKVPDDYLQKIEIQDTGQREEKETCNWECKSNDENLEKFGVVKRVNSASLVEHPPKKEDWKNTRCNSDVAWSPSAYVQSQALAKSWKSSKQFNRGSSRIRLISSSNSLNASLPRLTSHHSSSDEEWFEEVEEGDDDVLRMNDRNNDPEPEPEVETETETETVMDIYPEFCGDKGAVTKTVKPATESVSRTNLFVGKKPLKTHVLGKVPSDTNSCVEMVRDVDDNRPEIVSLTGKSLDGATILGDGKTRQAKHAYKSNFQTAKEPRSSLKLSKSRPLNILKRLAEGRKESQVQEAQNRDLASSTNRESFETLIVDPTVSVSDIESAYECPTTKEPEADETLAKNQMGDMNSEKIEGQDASAVAEGSWETIELGSKKTKDGEKTDALKKMAYRCKEHAFQPEVKVFRKEVSCRSFTCAESDSEIRSDPKSFNVLKFDLGDAQVGCECNLKLLKETTV</sequence>
<evidence type="ECO:0000313" key="6">
    <source>
        <dbReference type="EMBL" id="KAK6633035.1"/>
    </source>
</evidence>
<evidence type="ECO:0000259" key="5">
    <source>
        <dbReference type="SMART" id="SM00128"/>
    </source>
</evidence>
<dbReference type="InterPro" id="IPR039737">
    <property type="entry name" value="INPP5A"/>
</dbReference>
<dbReference type="SMART" id="SM00128">
    <property type="entry name" value="IPPc"/>
    <property type="match status" value="1"/>
</dbReference>